<evidence type="ECO:0000313" key="6">
    <source>
        <dbReference type="Proteomes" id="UP001354649"/>
    </source>
</evidence>
<feature type="region of interest" description="Disordered" evidence="4">
    <location>
        <begin position="305"/>
        <end position="335"/>
    </location>
</feature>
<sequence length="335" mass="35778">MIHHRLFHRSGPGTRHRRPRPRPPRGVTARDPGRLTDVVARHGDRAPALALDVTDKDRVAEAVKKAESAFGLIDVLVNHAGYGYLVALEEGEDEEVRALFDTNVFGVVDVTRAVLPGMRARRAGHVVNISSLGGLAAFGATGYHHATKFAVEGLSESLAAEVAPLGIKVTIVGPPAFRTNWSGPSTRQSAVTLDDYTESAGTRRTSTLATHGHQPGDPARASEAIIGAVEAEEPPLRLLLGKAAYDIVRPGWTPPGPASPPGAMSPSEPTTPWPRPRVCHQRERPAPDAWHGSSLRCRVTRVRPVRGRRSALRSTAPDSPATAGRCPLLAAGRPL</sequence>
<dbReference type="SUPFAM" id="SSF51735">
    <property type="entry name" value="NAD(P)-binding Rossmann-fold domains"/>
    <property type="match status" value="1"/>
</dbReference>
<organism evidence="5 6">
    <name type="scientific">Streptomyces antimycoticus</name>
    <dbReference type="NCBI Taxonomy" id="68175"/>
    <lineage>
        <taxon>Bacteria</taxon>
        <taxon>Bacillati</taxon>
        <taxon>Actinomycetota</taxon>
        <taxon>Actinomycetes</taxon>
        <taxon>Kitasatosporales</taxon>
        <taxon>Streptomycetaceae</taxon>
        <taxon>Streptomyces</taxon>
        <taxon>Streptomyces violaceusniger group</taxon>
    </lineage>
</organism>
<comment type="caution">
    <text evidence="5">The sequence shown here is derived from an EMBL/GenBank/DDBJ whole genome shotgun (WGS) entry which is preliminary data.</text>
</comment>
<evidence type="ECO:0000313" key="5">
    <source>
        <dbReference type="EMBL" id="MEE4584257.1"/>
    </source>
</evidence>
<name>A0ABD5J7B9_9ACTN</name>
<evidence type="ECO:0000256" key="4">
    <source>
        <dbReference type="SAM" id="MobiDB-lite"/>
    </source>
</evidence>
<dbReference type="InterPro" id="IPR036291">
    <property type="entry name" value="NAD(P)-bd_dom_sf"/>
</dbReference>
<gene>
    <name evidence="5" type="ORF">V2K49_14005</name>
</gene>
<dbReference type="NCBIfam" id="NF004824">
    <property type="entry name" value="PRK06180.1"/>
    <property type="match status" value="1"/>
</dbReference>
<proteinExistence type="inferred from homology"/>
<dbReference type="EMBL" id="JAZBJQ010000008">
    <property type="protein sequence ID" value="MEE4584257.1"/>
    <property type="molecule type" value="Genomic_DNA"/>
</dbReference>
<accession>A0ABD5J7B9</accession>
<dbReference type="AlphaFoldDB" id="A0ABD5J7B9"/>
<dbReference type="PANTHER" id="PTHR43976">
    <property type="entry name" value="SHORT CHAIN DEHYDROGENASE"/>
    <property type="match status" value="1"/>
</dbReference>
<dbReference type="Gene3D" id="3.40.50.720">
    <property type="entry name" value="NAD(P)-binding Rossmann-like Domain"/>
    <property type="match status" value="1"/>
</dbReference>
<feature type="region of interest" description="Disordered" evidence="4">
    <location>
        <begin position="1"/>
        <end position="31"/>
    </location>
</feature>
<protein>
    <submittedName>
        <fullName evidence="5">Oxidoreductase</fullName>
    </submittedName>
</protein>
<dbReference type="InterPro" id="IPR051911">
    <property type="entry name" value="SDR_oxidoreductase"/>
</dbReference>
<dbReference type="GO" id="GO:0016491">
    <property type="term" value="F:oxidoreductase activity"/>
    <property type="evidence" value="ECO:0007669"/>
    <property type="project" value="UniProtKB-KW"/>
</dbReference>
<dbReference type="Proteomes" id="UP001354649">
    <property type="component" value="Unassembled WGS sequence"/>
</dbReference>
<feature type="compositionally biased region" description="Polar residues" evidence="4">
    <location>
        <begin position="199"/>
        <end position="209"/>
    </location>
</feature>
<dbReference type="PRINTS" id="PR00081">
    <property type="entry name" value="GDHRDH"/>
</dbReference>
<dbReference type="Pfam" id="PF00106">
    <property type="entry name" value="adh_short"/>
    <property type="match status" value="1"/>
</dbReference>
<evidence type="ECO:0000256" key="1">
    <source>
        <dbReference type="ARBA" id="ARBA00006484"/>
    </source>
</evidence>
<keyword evidence="2" id="KW-0560">Oxidoreductase</keyword>
<feature type="compositionally biased region" description="Basic residues" evidence="4">
    <location>
        <begin position="1"/>
        <end position="23"/>
    </location>
</feature>
<evidence type="ECO:0000256" key="2">
    <source>
        <dbReference type="ARBA" id="ARBA00023002"/>
    </source>
</evidence>
<dbReference type="InterPro" id="IPR002347">
    <property type="entry name" value="SDR_fam"/>
</dbReference>
<dbReference type="PRINTS" id="PR00080">
    <property type="entry name" value="SDRFAMILY"/>
</dbReference>
<feature type="region of interest" description="Disordered" evidence="4">
    <location>
        <begin position="252"/>
        <end position="274"/>
    </location>
</feature>
<comment type="similarity">
    <text evidence="1 3">Belongs to the short-chain dehydrogenases/reductases (SDR) family.</text>
</comment>
<dbReference type="CDD" id="cd05374">
    <property type="entry name" value="17beta-HSD-like_SDR_c"/>
    <property type="match status" value="1"/>
</dbReference>
<dbReference type="PANTHER" id="PTHR43976:SF16">
    <property type="entry name" value="SHORT-CHAIN DEHYDROGENASE_REDUCTASE FAMILY PROTEIN"/>
    <property type="match status" value="1"/>
</dbReference>
<reference evidence="5 6" key="1">
    <citation type="submission" date="2023-11" db="EMBL/GenBank/DDBJ databases">
        <title>30 novel species of actinomycetes from the DSMZ collection.</title>
        <authorList>
            <person name="Nouioui I."/>
        </authorList>
    </citation>
    <scope>NUCLEOTIDE SEQUENCE [LARGE SCALE GENOMIC DNA]</scope>
    <source>
        <strain evidence="5 6">DSM 41602</strain>
    </source>
</reference>
<evidence type="ECO:0000256" key="3">
    <source>
        <dbReference type="RuleBase" id="RU000363"/>
    </source>
</evidence>
<feature type="region of interest" description="Disordered" evidence="4">
    <location>
        <begin position="199"/>
        <end position="219"/>
    </location>
</feature>